<name>C0QKQ6_DESAH</name>
<dbReference type="AlphaFoldDB" id="C0QKQ6"/>
<dbReference type="KEGG" id="dat:HRM2_30630"/>
<sequence>MKEYQLFDQAQIKAVEEAVSIAEELVSNYFKMSSSQWFKSRYDVRTTINLADHERVVGPFAQVVGYEARKKDVPFGSSAFNFYRVCLQDGTILKAVEEKEGFQLFPFVLYVVVHELVHVVRFTKFQQIYEAATTHETAMEEERKVHALTLKILKPVRLAGLALILEYYGERSVKPGFDKLV</sequence>
<dbReference type="Proteomes" id="UP000000442">
    <property type="component" value="Chromosome"/>
</dbReference>
<dbReference type="RefSeq" id="WP_015904908.1">
    <property type="nucleotide sequence ID" value="NC_012108.1"/>
</dbReference>
<dbReference type="eggNOG" id="ENOG50304VW">
    <property type="taxonomic scope" value="Bacteria"/>
</dbReference>
<evidence type="ECO:0000313" key="2">
    <source>
        <dbReference type="Proteomes" id="UP000000442"/>
    </source>
</evidence>
<dbReference type="EMBL" id="CP001087">
    <property type="protein sequence ID" value="ACN16146.1"/>
    <property type="molecule type" value="Genomic_DNA"/>
</dbReference>
<reference evidence="1 2" key="1">
    <citation type="journal article" date="2009" name="Environ. Microbiol.">
        <title>Genome sequence of Desulfobacterium autotrophicum HRM2, a marine sulfate reducer oxidizing organic carbon completely to carbon dioxide.</title>
        <authorList>
            <person name="Strittmatter A.W."/>
            <person name="Liesegang H."/>
            <person name="Rabus R."/>
            <person name="Decker I."/>
            <person name="Amann J."/>
            <person name="Andres S."/>
            <person name="Henne A."/>
            <person name="Fricke W.F."/>
            <person name="Martinez-Arias R."/>
            <person name="Bartels D."/>
            <person name="Goesmann A."/>
            <person name="Krause L."/>
            <person name="Puehler A."/>
            <person name="Klenk H.P."/>
            <person name="Richter M."/>
            <person name="Schuler M."/>
            <person name="Gloeckner F.O."/>
            <person name="Meyerdierks A."/>
            <person name="Gottschalk G."/>
            <person name="Amann R."/>
        </authorList>
    </citation>
    <scope>NUCLEOTIDE SEQUENCE [LARGE SCALE GENOMIC DNA]</scope>
    <source>
        <strain evidence="2">ATCC 43914 / DSM 3382 / HRM2</strain>
    </source>
</reference>
<dbReference type="STRING" id="177437.HRM2_30630"/>
<dbReference type="HOGENOM" id="CLU_1522817_0_0_7"/>
<keyword evidence="2" id="KW-1185">Reference proteome</keyword>
<gene>
    <name evidence="1" type="ordered locus">HRM2_30630</name>
</gene>
<evidence type="ECO:0000313" key="1">
    <source>
        <dbReference type="EMBL" id="ACN16146.1"/>
    </source>
</evidence>
<organism evidence="1 2">
    <name type="scientific">Desulforapulum autotrophicum (strain ATCC 43914 / DSM 3382 / VKM B-1955 / HRM2)</name>
    <name type="common">Desulfobacterium autotrophicum</name>
    <dbReference type="NCBI Taxonomy" id="177437"/>
    <lineage>
        <taxon>Bacteria</taxon>
        <taxon>Pseudomonadati</taxon>
        <taxon>Thermodesulfobacteriota</taxon>
        <taxon>Desulfobacteria</taxon>
        <taxon>Desulfobacterales</taxon>
        <taxon>Desulfobacteraceae</taxon>
        <taxon>Desulforapulum</taxon>
    </lineage>
</organism>
<proteinExistence type="predicted"/>
<accession>C0QKQ6</accession>
<protein>
    <submittedName>
        <fullName evidence="1">Uncharacterized protein</fullName>
    </submittedName>
</protein>